<dbReference type="InterPro" id="IPR036291">
    <property type="entry name" value="NAD(P)-bd_dom_sf"/>
</dbReference>
<evidence type="ECO:0000313" key="2">
    <source>
        <dbReference type="EMBL" id="MVX57132.1"/>
    </source>
</evidence>
<accession>A0A6L6YJT0</accession>
<organism evidence="2 3">
    <name type="scientific">Parasutterella muris</name>
    <dbReference type="NCBI Taxonomy" id="2565572"/>
    <lineage>
        <taxon>Bacteria</taxon>
        <taxon>Pseudomonadati</taxon>
        <taxon>Pseudomonadota</taxon>
        <taxon>Betaproteobacteria</taxon>
        <taxon>Burkholderiales</taxon>
        <taxon>Sutterellaceae</taxon>
        <taxon>Parasutterella</taxon>
    </lineage>
</organism>
<dbReference type="SUPFAM" id="SSF51735">
    <property type="entry name" value="NAD(P)-binding Rossmann-fold domains"/>
    <property type="match status" value="1"/>
</dbReference>
<keyword evidence="3" id="KW-1185">Reference proteome</keyword>
<gene>
    <name evidence="2" type="ORF">E5987_07915</name>
</gene>
<dbReference type="PANTHER" id="PTHR43833">
    <property type="entry name" value="POTASSIUM CHANNEL PROTEIN 2-RELATED-RELATED"/>
    <property type="match status" value="1"/>
</dbReference>
<dbReference type="PANTHER" id="PTHR43833:SF7">
    <property type="entry name" value="KTR SYSTEM POTASSIUM UPTAKE PROTEIN C"/>
    <property type="match status" value="1"/>
</dbReference>
<dbReference type="Gene3D" id="3.30.70.1450">
    <property type="entry name" value="Regulator of K+ conductance, C-terminal domain"/>
    <property type="match status" value="1"/>
</dbReference>
<dbReference type="Gene3D" id="3.40.50.720">
    <property type="entry name" value="NAD(P)-binding Rossmann-like Domain"/>
    <property type="match status" value="1"/>
</dbReference>
<protein>
    <submittedName>
        <fullName evidence="2">TrkA family potassium uptake protein</fullName>
    </submittedName>
</protein>
<dbReference type="OrthoDB" id="9776294at2"/>
<dbReference type="Proteomes" id="UP000472580">
    <property type="component" value="Unassembled WGS sequence"/>
</dbReference>
<dbReference type="RefSeq" id="WP_160335559.1">
    <property type="nucleotide sequence ID" value="NZ_CALPCR010000021.1"/>
</dbReference>
<dbReference type="EMBL" id="WSRP01000022">
    <property type="protein sequence ID" value="MVX57132.1"/>
    <property type="molecule type" value="Genomic_DNA"/>
</dbReference>
<dbReference type="GO" id="GO:0006813">
    <property type="term" value="P:potassium ion transport"/>
    <property type="evidence" value="ECO:0007669"/>
    <property type="project" value="InterPro"/>
</dbReference>
<dbReference type="InterPro" id="IPR036721">
    <property type="entry name" value="RCK_C_sf"/>
</dbReference>
<proteinExistence type="predicted"/>
<name>A0A6L6YJT0_9BURK</name>
<dbReference type="InterPro" id="IPR050721">
    <property type="entry name" value="Trk_Ktr_HKT_K-transport"/>
</dbReference>
<dbReference type="Pfam" id="PF02254">
    <property type="entry name" value="TrkA_N"/>
    <property type="match status" value="1"/>
</dbReference>
<dbReference type="AlphaFoldDB" id="A0A6L6YJT0"/>
<evidence type="ECO:0000313" key="3">
    <source>
        <dbReference type="Proteomes" id="UP000472580"/>
    </source>
</evidence>
<dbReference type="InterPro" id="IPR003148">
    <property type="entry name" value="RCK_N"/>
</dbReference>
<sequence>MRYMIIGLGTYGRELSINLALHGNEVIGVDNQESNIEAIKDKLSTVYQLDSCDENALKMLPLRNMDVIIVAIGEDFGASLRTVALLKKMGLKHIYARAIDNLHESVLEAFNLDRILAPEKRAAKDLTFELAFAANCTSFNISDDYIILKMRVPERFVDHSYRSMNLSRFGLVLLSAVRKVTEKNVLGLPCRKEEILDLERRTMEEKILLNDEIVLMGSRKNFTDFLLSVKE</sequence>
<evidence type="ECO:0000259" key="1">
    <source>
        <dbReference type="Pfam" id="PF02254"/>
    </source>
</evidence>
<feature type="domain" description="RCK N-terminal" evidence="1">
    <location>
        <begin position="3"/>
        <end position="118"/>
    </location>
</feature>
<reference evidence="2 3" key="1">
    <citation type="submission" date="2019-12" db="EMBL/GenBank/DDBJ databases">
        <title>Microbes associate with the intestines of laboratory mice.</title>
        <authorList>
            <person name="Navarre W."/>
            <person name="Wong E."/>
        </authorList>
    </citation>
    <scope>NUCLEOTIDE SEQUENCE [LARGE SCALE GENOMIC DNA]</scope>
    <source>
        <strain evidence="2 3">NM82_D38</strain>
    </source>
</reference>
<comment type="caution">
    <text evidence="2">The sequence shown here is derived from an EMBL/GenBank/DDBJ whole genome shotgun (WGS) entry which is preliminary data.</text>
</comment>